<name>A0A562KYD1_9GAMM</name>
<dbReference type="OrthoDB" id="9809364at2"/>
<dbReference type="Pfam" id="PF07676">
    <property type="entry name" value="PD40"/>
    <property type="match status" value="3"/>
</dbReference>
<gene>
    <name evidence="1" type="ORF">IP90_02904</name>
</gene>
<dbReference type="InterPro" id="IPR011042">
    <property type="entry name" value="6-blade_b-propeller_TolB-like"/>
</dbReference>
<organism evidence="1 2">
    <name type="scientific">Luteimonas cucumeris</name>
    <dbReference type="NCBI Taxonomy" id="985012"/>
    <lineage>
        <taxon>Bacteria</taxon>
        <taxon>Pseudomonadati</taxon>
        <taxon>Pseudomonadota</taxon>
        <taxon>Gammaproteobacteria</taxon>
        <taxon>Lysobacterales</taxon>
        <taxon>Lysobacteraceae</taxon>
        <taxon>Luteimonas</taxon>
    </lineage>
</organism>
<evidence type="ECO:0000313" key="2">
    <source>
        <dbReference type="Proteomes" id="UP000315167"/>
    </source>
</evidence>
<sequence>MCVQAQRVVQNEAVVWVDGAAELFAPGVASTSASEIRLTLSPDGAMALWFSRDRRGGPGGYDIWMARRRDGRWSAATPVSFNSPQRDFDPAFSADGRYVYFCSDRPGGLGGDDVYRVPVTDEGFGNVEPLGAAINSASDEFAPMLSPAGDRLLFSSDRTGGAGGHDLYLAPMSAGKLQTARPIAGGINTVAHEFDATFLSDGATIVFARAQDFDKARVDLFAAAPHAGRYGTGTRLPPPANHDEGDSYGPMLDWSQPDWFTLSARRPGSGGMDLYRVHYRLPANGVVEAP</sequence>
<accession>A0A562KYD1</accession>
<reference evidence="1 2" key="1">
    <citation type="journal article" date="2015" name="Stand. Genomic Sci.">
        <title>Genomic Encyclopedia of Bacterial and Archaeal Type Strains, Phase III: the genomes of soil and plant-associated and newly described type strains.</title>
        <authorList>
            <person name="Whitman W.B."/>
            <person name="Woyke T."/>
            <person name="Klenk H.P."/>
            <person name="Zhou Y."/>
            <person name="Lilburn T.G."/>
            <person name="Beck B.J."/>
            <person name="De Vos P."/>
            <person name="Vandamme P."/>
            <person name="Eisen J.A."/>
            <person name="Garrity G."/>
            <person name="Hugenholtz P."/>
            <person name="Kyrpides N.C."/>
        </authorList>
    </citation>
    <scope>NUCLEOTIDE SEQUENCE [LARGE SCALE GENOMIC DNA]</scope>
    <source>
        <strain evidence="1 2">CGMCC 1.10821</strain>
    </source>
</reference>
<keyword evidence="2" id="KW-1185">Reference proteome</keyword>
<dbReference type="InterPro" id="IPR011659">
    <property type="entry name" value="WD40"/>
</dbReference>
<dbReference type="SUPFAM" id="SSF82171">
    <property type="entry name" value="DPP6 N-terminal domain-like"/>
    <property type="match status" value="1"/>
</dbReference>
<proteinExistence type="predicted"/>
<evidence type="ECO:0000313" key="1">
    <source>
        <dbReference type="EMBL" id="TWI00358.1"/>
    </source>
</evidence>
<dbReference type="Proteomes" id="UP000315167">
    <property type="component" value="Unassembled WGS sequence"/>
</dbReference>
<comment type="caution">
    <text evidence="1">The sequence shown here is derived from an EMBL/GenBank/DDBJ whole genome shotgun (WGS) entry which is preliminary data.</text>
</comment>
<dbReference type="EMBL" id="VLKN01000007">
    <property type="protein sequence ID" value="TWI00358.1"/>
    <property type="molecule type" value="Genomic_DNA"/>
</dbReference>
<protein>
    <submittedName>
        <fullName evidence="1">WD40 repeat protein</fullName>
    </submittedName>
</protein>
<dbReference type="AlphaFoldDB" id="A0A562KYD1"/>
<dbReference type="Gene3D" id="2.120.10.30">
    <property type="entry name" value="TolB, C-terminal domain"/>
    <property type="match status" value="2"/>
</dbReference>